<organism evidence="3 4">
    <name type="scientific">Rhodopila globiformis</name>
    <name type="common">Rhodopseudomonas globiformis</name>
    <dbReference type="NCBI Taxonomy" id="1071"/>
    <lineage>
        <taxon>Bacteria</taxon>
        <taxon>Pseudomonadati</taxon>
        <taxon>Pseudomonadota</taxon>
        <taxon>Alphaproteobacteria</taxon>
        <taxon>Acetobacterales</taxon>
        <taxon>Acetobacteraceae</taxon>
        <taxon>Rhodopila</taxon>
    </lineage>
</organism>
<dbReference type="InterPro" id="IPR024654">
    <property type="entry name" value="Calcineurin-like_PHP_lpxH"/>
</dbReference>
<dbReference type="PROSITE" id="PS51257">
    <property type="entry name" value="PROKAR_LIPOPROTEIN"/>
    <property type="match status" value="1"/>
</dbReference>
<comment type="similarity">
    <text evidence="1">Belongs to the metallophosphoesterase superfamily. YfcE family.</text>
</comment>
<dbReference type="RefSeq" id="WP_104522790.1">
    <property type="nucleotide sequence ID" value="NZ_NHRY01000270.1"/>
</dbReference>
<sequence length="291" mass="30577">MTTDDRVPVIRVSQPLLLFGGCYSNLQATEALFAAAERLGIPPRRIICTGDVVAYAADAAATVDLVRRMGIPVVMGNCEESLGTRAADCGCGFAGGSACDLLSVAWYAHANAALDDDARAWMRGLPRRIDVEMSNRRLAVVHGSPRRINQFVFASAPADDLIGLIGVTGCDGVIGGHCGLPFTRVVDGRLWHNPGAIGVPANDGTPRVWFSVLRPSDGGIEICHLPLEYDHATAAAAIWTAGLPAGYADAMGSGLWPSTDVLPPMELQQRGVALTLPTVVWPDAAPVAAGR</sequence>
<evidence type="ECO:0000313" key="4">
    <source>
        <dbReference type="Proteomes" id="UP000239724"/>
    </source>
</evidence>
<dbReference type="EMBL" id="NHRY01000270">
    <property type="protein sequence ID" value="PPQ26325.1"/>
    <property type="molecule type" value="Genomic_DNA"/>
</dbReference>
<dbReference type="Gene3D" id="3.60.21.10">
    <property type="match status" value="1"/>
</dbReference>
<dbReference type="AlphaFoldDB" id="A0A2S6MVC5"/>
<dbReference type="Pfam" id="PF12850">
    <property type="entry name" value="Metallophos_2"/>
    <property type="match status" value="1"/>
</dbReference>
<accession>A0A2S6MVC5</accession>
<evidence type="ECO:0000256" key="1">
    <source>
        <dbReference type="ARBA" id="ARBA00008950"/>
    </source>
</evidence>
<protein>
    <recommendedName>
        <fullName evidence="2">Calcineurin-like phosphoesterase domain-containing protein</fullName>
    </recommendedName>
</protein>
<comment type="caution">
    <text evidence="3">The sequence shown here is derived from an EMBL/GenBank/DDBJ whole genome shotgun (WGS) entry which is preliminary data.</text>
</comment>
<evidence type="ECO:0000259" key="2">
    <source>
        <dbReference type="Pfam" id="PF12850"/>
    </source>
</evidence>
<dbReference type="SUPFAM" id="SSF56300">
    <property type="entry name" value="Metallo-dependent phosphatases"/>
    <property type="match status" value="1"/>
</dbReference>
<dbReference type="InterPro" id="IPR029052">
    <property type="entry name" value="Metallo-depent_PP-like"/>
</dbReference>
<evidence type="ECO:0000313" key="3">
    <source>
        <dbReference type="EMBL" id="PPQ26325.1"/>
    </source>
</evidence>
<reference evidence="3 4" key="1">
    <citation type="journal article" date="2018" name="Arch. Microbiol.">
        <title>New insights into the metabolic potential of the phototrophic purple bacterium Rhodopila globiformis DSM 161(T) from its draft genome sequence and evidence for a vanadium-dependent nitrogenase.</title>
        <authorList>
            <person name="Imhoff J.F."/>
            <person name="Rahn T."/>
            <person name="Kunzel S."/>
            <person name="Neulinger S.C."/>
        </authorList>
    </citation>
    <scope>NUCLEOTIDE SEQUENCE [LARGE SCALE GENOMIC DNA]</scope>
    <source>
        <strain evidence="3 4">DSM 161</strain>
    </source>
</reference>
<feature type="domain" description="Calcineurin-like phosphoesterase" evidence="2">
    <location>
        <begin position="29"/>
        <end position="206"/>
    </location>
</feature>
<dbReference type="Proteomes" id="UP000239724">
    <property type="component" value="Unassembled WGS sequence"/>
</dbReference>
<dbReference type="OrthoDB" id="9813918at2"/>
<gene>
    <name evidence="3" type="ORF">CCS01_30335</name>
</gene>
<proteinExistence type="inferred from homology"/>
<keyword evidence="4" id="KW-1185">Reference proteome</keyword>
<name>A0A2S6MVC5_RHOGL</name>